<evidence type="ECO:0000256" key="4">
    <source>
        <dbReference type="SAM" id="MobiDB-lite"/>
    </source>
</evidence>
<accession>A0A8H7TEW7</accession>
<evidence type="ECO:0000313" key="7">
    <source>
        <dbReference type="Proteomes" id="UP000664132"/>
    </source>
</evidence>
<dbReference type="Proteomes" id="UP000664132">
    <property type="component" value="Unassembled WGS sequence"/>
</dbReference>
<evidence type="ECO:0000256" key="3">
    <source>
        <dbReference type="ARBA" id="ARBA00030602"/>
    </source>
</evidence>
<dbReference type="InterPro" id="IPR036568">
    <property type="entry name" value="GGCT-like_sf"/>
</dbReference>
<organism evidence="6 7">
    <name type="scientific">Cadophora malorum</name>
    <dbReference type="NCBI Taxonomy" id="108018"/>
    <lineage>
        <taxon>Eukaryota</taxon>
        <taxon>Fungi</taxon>
        <taxon>Dikarya</taxon>
        <taxon>Ascomycota</taxon>
        <taxon>Pezizomycotina</taxon>
        <taxon>Leotiomycetes</taxon>
        <taxon>Helotiales</taxon>
        <taxon>Ploettnerulaceae</taxon>
        <taxon>Cadophora</taxon>
    </lineage>
</organism>
<dbReference type="OrthoDB" id="1044435at2759"/>
<protein>
    <recommendedName>
        <fullName evidence="3">Putative gamma-glutamylcyclotransferase</fullName>
    </recommendedName>
</protein>
<dbReference type="PANTHER" id="PTHR31544:SF2">
    <property type="entry name" value="AIG2-LIKE PROTEIN D"/>
    <property type="match status" value="1"/>
</dbReference>
<comment type="similarity">
    <text evidence="1">Belongs to the gamma-glutamylcyclotransferase family.</text>
</comment>
<dbReference type="GO" id="GO:0016740">
    <property type="term" value="F:transferase activity"/>
    <property type="evidence" value="ECO:0007669"/>
    <property type="project" value="UniProtKB-KW"/>
</dbReference>
<dbReference type="Pfam" id="PF06094">
    <property type="entry name" value="GGACT"/>
    <property type="match status" value="1"/>
</dbReference>
<sequence>MGDNSAFFYGTLMAREVLYRVIYGDERLTPVTTILAGNLTRTPAILHNHCRHKVLGDDYPGVVPEVGHSVRGVYVTGLSDADMFRLDIFEGDEYTREKVKVKLLVQDGEKEVEGEERQSETYIFTAPEARLEKTEWDYEEFRREKLWRWASTNEEYEEVDAAVSAAAAAKKDGHDPTGGRGIFAAAPKKEQEETLESAV</sequence>
<proteinExistence type="inferred from homology"/>
<comment type="caution">
    <text evidence="6">The sequence shown here is derived from an EMBL/GenBank/DDBJ whole genome shotgun (WGS) entry which is preliminary data.</text>
</comment>
<reference evidence="6" key="1">
    <citation type="submission" date="2021-02" db="EMBL/GenBank/DDBJ databases">
        <title>Genome sequence Cadophora malorum strain M34.</title>
        <authorList>
            <person name="Stefanovic E."/>
            <person name="Vu D."/>
            <person name="Scully C."/>
            <person name="Dijksterhuis J."/>
            <person name="Roader J."/>
            <person name="Houbraken J."/>
        </authorList>
    </citation>
    <scope>NUCLEOTIDE SEQUENCE</scope>
    <source>
        <strain evidence="6">M34</strain>
    </source>
</reference>
<dbReference type="Gene3D" id="3.10.490.10">
    <property type="entry name" value="Gamma-glutamyl cyclotransferase-like"/>
    <property type="match status" value="1"/>
</dbReference>
<feature type="region of interest" description="Disordered" evidence="4">
    <location>
        <begin position="167"/>
        <end position="199"/>
    </location>
</feature>
<evidence type="ECO:0000256" key="1">
    <source>
        <dbReference type="ARBA" id="ARBA00008861"/>
    </source>
</evidence>
<evidence type="ECO:0000313" key="6">
    <source>
        <dbReference type="EMBL" id="KAG4417548.1"/>
    </source>
</evidence>
<gene>
    <name evidence="6" type="ORF">IFR04_009278</name>
</gene>
<evidence type="ECO:0000259" key="5">
    <source>
        <dbReference type="Pfam" id="PF06094"/>
    </source>
</evidence>
<keyword evidence="2" id="KW-0808">Transferase</keyword>
<keyword evidence="7" id="KW-1185">Reference proteome</keyword>
<dbReference type="EMBL" id="JAFJYH010000151">
    <property type="protein sequence ID" value="KAG4417548.1"/>
    <property type="molecule type" value="Genomic_DNA"/>
</dbReference>
<name>A0A8H7TEW7_9HELO</name>
<dbReference type="AlphaFoldDB" id="A0A8H7TEW7"/>
<dbReference type="PANTHER" id="PTHR31544">
    <property type="entry name" value="AIG2-LIKE PROTEIN D"/>
    <property type="match status" value="1"/>
</dbReference>
<feature type="domain" description="Gamma-glutamylcyclotransferase AIG2-like" evidence="5">
    <location>
        <begin position="7"/>
        <end position="136"/>
    </location>
</feature>
<dbReference type="SUPFAM" id="SSF110857">
    <property type="entry name" value="Gamma-glutamyl cyclotransferase-like"/>
    <property type="match status" value="1"/>
</dbReference>
<dbReference type="CDD" id="cd06661">
    <property type="entry name" value="GGCT_like"/>
    <property type="match status" value="1"/>
</dbReference>
<dbReference type="InterPro" id="IPR013024">
    <property type="entry name" value="GGCT-like"/>
</dbReference>
<evidence type="ECO:0000256" key="2">
    <source>
        <dbReference type="ARBA" id="ARBA00022679"/>
    </source>
</evidence>
<dbReference type="InterPro" id="IPR009288">
    <property type="entry name" value="AIG2-like_dom"/>
</dbReference>
<dbReference type="InterPro" id="IPR045038">
    <property type="entry name" value="AIG2-like"/>
</dbReference>